<protein>
    <submittedName>
        <fullName evidence="2">Uncharacterized protein</fullName>
    </submittedName>
</protein>
<evidence type="ECO:0000313" key="2">
    <source>
        <dbReference type="EMBL" id="CQR59840.1"/>
    </source>
</evidence>
<proteinExistence type="predicted"/>
<dbReference type="Proteomes" id="UP000035016">
    <property type="component" value="Chromosome Chromosome"/>
</dbReference>
<gene>
    <name evidence="2" type="primary">sle_03780</name>
</gene>
<feature type="compositionally biased region" description="Low complexity" evidence="1">
    <location>
        <begin position="70"/>
        <end position="81"/>
    </location>
</feature>
<reference evidence="2 3" key="1">
    <citation type="submission" date="2015-02" db="EMBL/GenBank/DDBJ databases">
        <authorList>
            <person name="Gomez-Escribano P.J."/>
        </authorList>
    </citation>
    <scope>NUCLEOTIDE SEQUENCE [LARGE SCALE GENOMIC DNA]</scope>
    <source>
        <strain evidence="3">C34 (DSM 42122 / NRRL B-24963)</strain>
    </source>
</reference>
<dbReference type="AlphaFoldDB" id="A0A0F7VLR2"/>
<dbReference type="KEGG" id="sle:sle_03780"/>
<evidence type="ECO:0000256" key="1">
    <source>
        <dbReference type="SAM" id="MobiDB-lite"/>
    </source>
</evidence>
<name>A0A0F7VLR2_STRLW</name>
<dbReference type="EMBL" id="LN831790">
    <property type="protein sequence ID" value="CQR59840.1"/>
    <property type="molecule type" value="Genomic_DNA"/>
</dbReference>
<evidence type="ECO:0000313" key="3">
    <source>
        <dbReference type="Proteomes" id="UP000035016"/>
    </source>
</evidence>
<organism evidence="2 3">
    <name type="scientific">Streptomyces leeuwenhoekii</name>
    <dbReference type="NCBI Taxonomy" id="1437453"/>
    <lineage>
        <taxon>Bacteria</taxon>
        <taxon>Bacillati</taxon>
        <taxon>Actinomycetota</taxon>
        <taxon>Actinomycetes</taxon>
        <taxon>Kitasatosporales</taxon>
        <taxon>Streptomycetaceae</taxon>
        <taxon>Streptomyces</taxon>
    </lineage>
</organism>
<sequence length="111" mass="11768">MAGPGVHADVAPVDSLAAMDGCKDRDPDLTIVRQPRVGVLGGTHRCGPWDPRGDVRARTRCSVGRVHEPTSSSSRAKTSASNAREASLYAFTIITTAVLLFRSKAAQVLKP</sequence>
<feature type="region of interest" description="Disordered" evidence="1">
    <location>
        <begin position="62"/>
        <end position="81"/>
    </location>
</feature>
<accession>A0A0F7VLR2</accession>